<feature type="transmembrane region" description="Helical" evidence="1">
    <location>
        <begin position="6"/>
        <end position="28"/>
    </location>
</feature>
<dbReference type="EMBL" id="QPJY01000001">
    <property type="protein sequence ID" value="RCX33523.1"/>
    <property type="molecule type" value="Genomic_DNA"/>
</dbReference>
<keyword evidence="3" id="KW-1185">Reference proteome</keyword>
<dbReference type="AlphaFoldDB" id="A0A369CIK1"/>
<evidence type="ECO:0000313" key="3">
    <source>
        <dbReference type="Proteomes" id="UP000252707"/>
    </source>
</evidence>
<evidence type="ECO:0000256" key="1">
    <source>
        <dbReference type="SAM" id="Phobius"/>
    </source>
</evidence>
<name>A0A369CIK1_9GAMM</name>
<comment type="caution">
    <text evidence="2">The sequence shown here is derived from an EMBL/GenBank/DDBJ whole genome shotgun (WGS) entry which is preliminary data.</text>
</comment>
<keyword evidence="1" id="KW-0472">Membrane</keyword>
<protein>
    <submittedName>
        <fullName evidence="2">Uncharacterized protein</fullName>
    </submittedName>
</protein>
<dbReference type="Proteomes" id="UP000252707">
    <property type="component" value="Unassembled WGS sequence"/>
</dbReference>
<evidence type="ECO:0000313" key="2">
    <source>
        <dbReference type="EMBL" id="RCX33523.1"/>
    </source>
</evidence>
<dbReference type="OrthoDB" id="8480827at2"/>
<keyword evidence="1" id="KW-1133">Transmembrane helix</keyword>
<accession>A0A369CIK1</accession>
<proteinExistence type="predicted"/>
<gene>
    <name evidence="2" type="ORF">DFQ59_101828</name>
</gene>
<dbReference type="RefSeq" id="WP_147275163.1">
    <property type="nucleotide sequence ID" value="NZ_QPJY01000001.1"/>
</dbReference>
<reference evidence="2 3" key="1">
    <citation type="submission" date="2018-07" db="EMBL/GenBank/DDBJ databases">
        <title>Genomic Encyclopedia of Type Strains, Phase IV (KMG-IV): sequencing the most valuable type-strain genomes for metagenomic binning, comparative biology and taxonomic classification.</title>
        <authorList>
            <person name="Goeker M."/>
        </authorList>
    </citation>
    <scope>NUCLEOTIDE SEQUENCE [LARGE SCALE GENOMIC DNA]</scope>
    <source>
        <strain evidence="2 3">DSM 26407</strain>
    </source>
</reference>
<sequence length="71" mass="7897">MGTGHLQMWIFSALVTLLTIGGIAYIFIAQPEYLRADRDGVPYFSPKVENPITGEAIDMGTLVRHYRGETP</sequence>
<organism evidence="2 3">
    <name type="scientific">Thioalbus denitrificans</name>
    <dbReference type="NCBI Taxonomy" id="547122"/>
    <lineage>
        <taxon>Bacteria</taxon>
        <taxon>Pseudomonadati</taxon>
        <taxon>Pseudomonadota</taxon>
        <taxon>Gammaproteobacteria</taxon>
        <taxon>Chromatiales</taxon>
        <taxon>Ectothiorhodospiraceae</taxon>
        <taxon>Thioalbus</taxon>
    </lineage>
</organism>
<keyword evidence="1" id="KW-0812">Transmembrane</keyword>